<evidence type="ECO:0000313" key="3">
    <source>
        <dbReference type="Proteomes" id="UP000314294"/>
    </source>
</evidence>
<feature type="region of interest" description="Disordered" evidence="1">
    <location>
        <begin position="16"/>
        <end position="38"/>
    </location>
</feature>
<name>A0A4Z2E4Y4_9TELE</name>
<evidence type="ECO:0000313" key="2">
    <source>
        <dbReference type="EMBL" id="TNN23674.1"/>
    </source>
</evidence>
<dbReference type="AlphaFoldDB" id="A0A4Z2E4Y4"/>
<gene>
    <name evidence="2" type="ORF">EYF80_066204</name>
</gene>
<evidence type="ECO:0000256" key="1">
    <source>
        <dbReference type="SAM" id="MobiDB-lite"/>
    </source>
</evidence>
<dbReference type="Proteomes" id="UP000314294">
    <property type="component" value="Unassembled WGS sequence"/>
</dbReference>
<proteinExistence type="predicted"/>
<organism evidence="2 3">
    <name type="scientific">Liparis tanakae</name>
    <name type="common">Tanaka's snailfish</name>
    <dbReference type="NCBI Taxonomy" id="230148"/>
    <lineage>
        <taxon>Eukaryota</taxon>
        <taxon>Metazoa</taxon>
        <taxon>Chordata</taxon>
        <taxon>Craniata</taxon>
        <taxon>Vertebrata</taxon>
        <taxon>Euteleostomi</taxon>
        <taxon>Actinopterygii</taxon>
        <taxon>Neopterygii</taxon>
        <taxon>Teleostei</taxon>
        <taxon>Neoteleostei</taxon>
        <taxon>Acanthomorphata</taxon>
        <taxon>Eupercaria</taxon>
        <taxon>Perciformes</taxon>
        <taxon>Cottioidei</taxon>
        <taxon>Cottales</taxon>
        <taxon>Liparidae</taxon>
        <taxon>Liparis</taxon>
    </lineage>
</organism>
<keyword evidence="3" id="KW-1185">Reference proteome</keyword>
<sequence length="38" mass="4617">MVSVRKHGHLMITMAERMKKREESENEREIHGYQRTSM</sequence>
<accession>A0A4Z2E4Y4</accession>
<feature type="compositionally biased region" description="Basic and acidic residues" evidence="1">
    <location>
        <begin position="16"/>
        <end position="32"/>
    </location>
</feature>
<protein>
    <submittedName>
        <fullName evidence="2">Uncharacterized protein</fullName>
    </submittedName>
</protein>
<reference evidence="2 3" key="1">
    <citation type="submission" date="2019-03" db="EMBL/GenBank/DDBJ databases">
        <title>First draft genome of Liparis tanakae, snailfish: a comprehensive survey of snailfish specific genes.</title>
        <authorList>
            <person name="Kim W."/>
            <person name="Song I."/>
            <person name="Jeong J.-H."/>
            <person name="Kim D."/>
            <person name="Kim S."/>
            <person name="Ryu S."/>
            <person name="Song J.Y."/>
            <person name="Lee S.K."/>
        </authorList>
    </citation>
    <scope>NUCLEOTIDE SEQUENCE [LARGE SCALE GENOMIC DNA]</scope>
    <source>
        <tissue evidence="2">Muscle</tissue>
    </source>
</reference>
<comment type="caution">
    <text evidence="2">The sequence shown here is derived from an EMBL/GenBank/DDBJ whole genome shotgun (WGS) entry which is preliminary data.</text>
</comment>
<dbReference type="EMBL" id="SRLO01017699">
    <property type="protein sequence ID" value="TNN23674.1"/>
    <property type="molecule type" value="Genomic_DNA"/>
</dbReference>